<proteinExistence type="predicted"/>
<dbReference type="Proteomes" id="UP000015103">
    <property type="component" value="Unassembled WGS sequence"/>
</dbReference>
<dbReference type="InParanoid" id="T1HMS4"/>
<accession>T1HMS4</accession>
<organism evidence="1 2">
    <name type="scientific">Rhodnius prolixus</name>
    <name type="common">Triatomid bug</name>
    <dbReference type="NCBI Taxonomy" id="13249"/>
    <lineage>
        <taxon>Eukaryota</taxon>
        <taxon>Metazoa</taxon>
        <taxon>Ecdysozoa</taxon>
        <taxon>Arthropoda</taxon>
        <taxon>Hexapoda</taxon>
        <taxon>Insecta</taxon>
        <taxon>Pterygota</taxon>
        <taxon>Neoptera</taxon>
        <taxon>Paraneoptera</taxon>
        <taxon>Hemiptera</taxon>
        <taxon>Heteroptera</taxon>
        <taxon>Panheteroptera</taxon>
        <taxon>Cimicomorpha</taxon>
        <taxon>Reduviidae</taxon>
        <taxon>Triatominae</taxon>
        <taxon>Rhodnius</taxon>
    </lineage>
</organism>
<protein>
    <submittedName>
        <fullName evidence="1">Uncharacterized protein</fullName>
    </submittedName>
</protein>
<dbReference type="VEuPathDB" id="VectorBase:RPRC005348"/>
<keyword evidence="2" id="KW-1185">Reference proteome</keyword>
<evidence type="ECO:0000313" key="1">
    <source>
        <dbReference type="EnsemblMetazoa" id="RPRC005348-PA"/>
    </source>
</evidence>
<dbReference type="HOGENOM" id="CLU_3074761_0_0_1"/>
<dbReference type="AlphaFoldDB" id="T1HMS4"/>
<name>T1HMS4_RHOPR</name>
<evidence type="ECO:0000313" key="2">
    <source>
        <dbReference type="Proteomes" id="UP000015103"/>
    </source>
</evidence>
<dbReference type="EnsemblMetazoa" id="RPRC005348-RA">
    <property type="protein sequence ID" value="RPRC005348-PA"/>
    <property type="gene ID" value="RPRC005348"/>
</dbReference>
<sequence length="53" mass="6232">MPSKYRKRKQIIKNLVTDIKQTIDSTAELENYTTVTPAATKQQRYYVKNREGI</sequence>
<reference evidence="1" key="1">
    <citation type="submission" date="2015-05" db="UniProtKB">
        <authorList>
            <consortium name="EnsemblMetazoa"/>
        </authorList>
    </citation>
    <scope>IDENTIFICATION</scope>
</reference>
<dbReference type="EMBL" id="ACPB03034534">
    <property type="status" value="NOT_ANNOTATED_CDS"/>
    <property type="molecule type" value="Genomic_DNA"/>
</dbReference>